<accession>A0AAV4WXY7</accession>
<dbReference type="EMBL" id="BPLR01016972">
    <property type="protein sequence ID" value="GIY87760.1"/>
    <property type="molecule type" value="Genomic_DNA"/>
</dbReference>
<evidence type="ECO:0000256" key="1">
    <source>
        <dbReference type="SAM" id="MobiDB-lite"/>
    </source>
</evidence>
<feature type="compositionally biased region" description="Basic and acidic residues" evidence="1">
    <location>
        <begin position="1"/>
        <end position="22"/>
    </location>
</feature>
<proteinExistence type="predicted"/>
<protein>
    <submittedName>
        <fullName evidence="2">Uncharacterized protein</fullName>
    </submittedName>
</protein>
<keyword evidence="3" id="KW-1185">Reference proteome</keyword>
<dbReference type="Proteomes" id="UP001054945">
    <property type="component" value="Unassembled WGS sequence"/>
</dbReference>
<gene>
    <name evidence="2" type="ORF">CEXT_155421</name>
</gene>
<evidence type="ECO:0000313" key="3">
    <source>
        <dbReference type="Proteomes" id="UP001054945"/>
    </source>
</evidence>
<sequence>MVFNLKERDTMPESGGFRKSDDSENTEPDVFIASMETNMAKEEINCIGNKRKESYLLSQVAGIGELGQITLQNQEEYEKCHETHWWSYPHQGIQRN</sequence>
<reference evidence="2 3" key="1">
    <citation type="submission" date="2021-06" db="EMBL/GenBank/DDBJ databases">
        <title>Caerostris extrusa draft genome.</title>
        <authorList>
            <person name="Kono N."/>
            <person name="Arakawa K."/>
        </authorList>
    </citation>
    <scope>NUCLEOTIDE SEQUENCE [LARGE SCALE GENOMIC DNA]</scope>
</reference>
<name>A0AAV4WXY7_CAEEX</name>
<feature type="region of interest" description="Disordered" evidence="1">
    <location>
        <begin position="1"/>
        <end position="26"/>
    </location>
</feature>
<organism evidence="2 3">
    <name type="scientific">Caerostris extrusa</name>
    <name type="common">Bark spider</name>
    <name type="synonym">Caerostris bankana</name>
    <dbReference type="NCBI Taxonomy" id="172846"/>
    <lineage>
        <taxon>Eukaryota</taxon>
        <taxon>Metazoa</taxon>
        <taxon>Ecdysozoa</taxon>
        <taxon>Arthropoda</taxon>
        <taxon>Chelicerata</taxon>
        <taxon>Arachnida</taxon>
        <taxon>Araneae</taxon>
        <taxon>Araneomorphae</taxon>
        <taxon>Entelegynae</taxon>
        <taxon>Araneoidea</taxon>
        <taxon>Araneidae</taxon>
        <taxon>Caerostris</taxon>
    </lineage>
</organism>
<evidence type="ECO:0000313" key="2">
    <source>
        <dbReference type="EMBL" id="GIY87760.1"/>
    </source>
</evidence>
<dbReference type="AlphaFoldDB" id="A0AAV4WXY7"/>
<comment type="caution">
    <text evidence="2">The sequence shown here is derived from an EMBL/GenBank/DDBJ whole genome shotgun (WGS) entry which is preliminary data.</text>
</comment>